<accession>A0A5J4RD35</accession>
<sequence>MNNWIQLSEKEKVELINRVSIATGLPNAAIEKDWWVTMSLRALFSCECANHIVFKGGTSLSKGWNLIERFSEDIDIAIDRAFFGFEGELKKKQINNLRRASCSYIKDKLKDELDYKLQEAGIEYYSVFIQETQDTTKDPLIIEVLFNSIFTPGSYIREKVLIEIGARSLIEPSATIQLRSILADHYPESDFADAYFDVPTVIPQRTFLEKAFLLHEEFQKPAENIRVNRMSRHIYDLEKLMDTSFAKEALANSALYNAIVKHRRMLTSMKEVDYSTHTPDKINFVPPASIVDMWEKDYETMQSNMIYGDSIPFDKLIERIRELNERFRNIK</sequence>
<protein>
    <recommendedName>
        <fullName evidence="2">Nucleotidyl transferase AbiEii/AbiGii toxin family protein</fullName>
    </recommendedName>
</protein>
<name>A0A5J4RD35_9ZZZZ</name>
<reference evidence="1" key="1">
    <citation type="submission" date="2019-03" db="EMBL/GenBank/DDBJ databases">
        <title>Single cell metagenomics reveals metabolic interactions within the superorganism composed of flagellate Streblomastix strix and complex community of Bacteroidetes bacteria on its surface.</title>
        <authorList>
            <person name="Treitli S.C."/>
            <person name="Kolisko M."/>
            <person name="Husnik F."/>
            <person name="Keeling P."/>
            <person name="Hampl V."/>
        </authorList>
    </citation>
    <scope>NUCLEOTIDE SEQUENCE</scope>
    <source>
        <strain evidence="1">STM</strain>
    </source>
</reference>
<proteinExistence type="predicted"/>
<organism evidence="1">
    <name type="scientific">termite gut metagenome</name>
    <dbReference type="NCBI Taxonomy" id="433724"/>
    <lineage>
        <taxon>unclassified sequences</taxon>
        <taxon>metagenomes</taxon>
        <taxon>organismal metagenomes</taxon>
    </lineage>
</organism>
<evidence type="ECO:0000313" key="1">
    <source>
        <dbReference type="EMBL" id="KAA6330643.1"/>
    </source>
</evidence>
<evidence type="ECO:0008006" key="2">
    <source>
        <dbReference type="Google" id="ProtNLM"/>
    </source>
</evidence>
<dbReference type="AlphaFoldDB" id="A0A5J4RD35"/>
<gene>
    <name evidence="1" type="ORF">EZS27_020668</name>
</gene>
<dbReference type="Gene3D" id="3.10.450.620">
    <property type="entry name" value="JHP933, nucleotidyltransferase-like core domain"/>
    <property type="match status" value="1"/>
</dbReference>
<dbReference type="InterPro" id="IPR014942">
    <property type="entry name" value="AbiEii"/>
</dbReference>
<dbReference type="Pfam" id="PF08843">
    <property type="entry name" value="AbiEii"/>
    <property type="match status" value="1"/>
</dbReference>
<comment type="caution">
    <text evidence="1">The sequence shown here is derived from an EMBL/GenBank/DDBJ whole genome shotgun (WGS) entry which is preliminary data.</text>
</comment>
<dbReference type="EMBL" id="SNRY01001475">
    <property type="protein sequence ID" value="KAA6330643.1"/>
    <property type="molecule type" value="Genomic_DNA"/>
</dbReference>